<feature type="region of interest" description="Disordered" evidence="1">
    <location>
        <begin position="1"/>
        <end position="21"/>
    </location>
</feature>
<sequence length="191" mass="21336">MDEPAEELRADAGERGELPDFEALTDPEEVISGGRTRDDFFETVLGLDEAAPVSEIADRAGHGVDAAREYLAWFERMGIVTRVTESPATYQRNQAYLDWRRVQRLREEFANDELVDMLAEETERADAYAQSFGVDVPDDVSVTGQASERGESVAGVWEDVAAWRTARRRIRLLERALQTDASDGATERPAV</sequence>
<evidence type="ECO:0000256" key="1">
    <source>
        <dbReference type="SAM" id="MobiDB-lite"/>
    </source>
</evidence>
<dbReference type="Proteomes" id="UP001202674">
    <property type="component" value="Unassembled WGS sequence"/>
</dbReference>
<proteinExistence type="predicted"/>
<organism evidence="2 3">
    <name type="scientific">Natranaeroarchaeum aerophilus</name>
    <dbReference type="NCBI Taxonomy" id="2917711"/>
    <lineage>
        <taxon>Archaea</taxon>
        <taxon>Methanobacteriati</taxon>
        <taxon>Methanobacteriota</taxon>
        <taxon>Stenosarchaea group</taxon>
        <taxon>Halobacteria</taxon>
        <taxon>Halobacteriales</taxon>
        <taxon>Natronoarchaeaceae</taxon>
        <taxon>Natranaeroarchaeum</taxon>
    </lineage>
</organism>
<gene>
    <name evidence="2" type="ORF">AArcSt11_04930</name>
</gene>
<reference evidence="2 3" key="1">
    <citation type="journal article" date="2022" name="Syst. Appl. Microbiol.">
        <title>Natronocalculus amylovorans gen. nov., sp. nov., and Natranaeroarchaeum aerophilus sp. nov., dominant culturable amylolytic natronoarchaea from hypersaline soda lakes in southwestern Siberia.</title>
        <authorList>
            <person name="Sorokin D.Y."/>
            <person name="Elcheninov A.G."/>
            <person name="Khizhniak T.V."/>
            <person name="Koenen M."/>
            <person name="Bale N.J."/>
            <person name="Damste J.S.S."/>
            <person name="Kublanov I.V."/>
        </authorList>
    </citation>
    <scope>NUCLEOTIDE SEQUENCE [LARGE SCALE GENOMIC DNA]</scope>
    <source>
        <strain evidence="2 3">AArc-St1-1</strain>
    </source>
</reference>
<evidence type="ECO:0008006" key="4">
    <source>
        <dbReference type="Google" id="ProtNLM"/>
    </source>
</evidence>
<dbReference type="Pfam" id="PF24033">
    <property type="entry name" value="DUF7342"/>
    <property type="match status" value="1"/>
</dbReference>
<accession>A0AAE3FPR6</accession>
<evidence type="ECO:0000313" key="3">
    <source>
        <dbReference type="Proteomes" id="UP001202674"/>
    </source>
</evidence>
<comment type="caution">
    <text evidence="2">The sequence shown here is derived from an EMBL/GenBank/DDBJ whole genome shotgun (WGS) entry which is preliminary data.</text>
</comment>
<dbReference type="AlphaFoldDB" id="A0AAE3FPR6"/>
<evidence type="ECO:0000313" key="2">
    <source>
        <dbReference type="EMBL" id="MCL9812994.1"/>
    </source>
</evidence>
<protein>
    <recommendedName>
        <fullName evidence="4">Sugar-specific transcriptional regulator TrmB</fullName>
    </recommendedName>
</protein>
<feature type="compositionally biased region" description="Basic and acidic residues" evidence="1">
    <location>
        <begin position="1"/>
        <end position="18"/>
    </location>
</feature>
<name>A0AAE3FPR6_9EURY</name>
<dbReference type="RefSeq" id="WP_250595149.1">
    <property type="nucleotide sequence ID" value="NZ_JAKRVY010000002.1"/>
</dbReference>
<dbReference type="EMBL" id="JAKRVY010000002">
    <property type="protein sequence ID" value="MCL9812994.1"/>
    <property type="molecule type" value="Genomic_DNA"/>
</dbReference>
<keyword evidence="3" id="KW-1185">Reference proteome</keyword>
<dbReference type="InterPro" id="IPR055766">
    <property type="entry name" value="DUF7342"/>
</dbReference>